<organism evidence="9 10">
    <name type="scientific">Zonotrichia albicollis</name>
    <name type="common">White-throated sparrow</name>
    <name type="synonym">Fringilla albicollis</name>
    <dbReference type="NCBI Taxonomy" id="44394"/>
    <lineage>
        <taxon>Eukaryota</taxon>
        <taxon>Metazoa</taxon>
        <taxon>Chordata</taxon>
        <taxon>Craniata</taxon>
        <taxon>Vertebrata</taxon>
        <taxon>Euteleostomi</taxon>
        <taxon>Archelosauria</taxon>
        <taxon>Archosauria</taxon>
        <taxon>Dinosauria</taxon>
        <taxon>Saurischia</taxon>
        <taxon>Theropoda</taxon>
        <taxon>Coelurosauria</taxon>
        <taxon>Aves</taxon>
        <taxon>Neognathae</taxon>
        <taxon>Neoaves</taxon>
        <taxon>Telluraves</taxon>
        <taxon>Australaves</taxon>
        <taxon>Passeriformes</taxon>
        <taxon>Passerellidae</taxon>
        <taxon>Zonotrichia</taxon>
    </lineage>
</organism>
<feature type="transmembrane region" description="Helical" evidence="8">
    <location>
        <begin position="141"/>
        <end position="163"/>
    </location>
</feature>
<comment type="subcellular location">
    <subcellularLocation>
        <location evidence="1">Membrane</location>
        <topology evidence="1">Multi-pass membrane protein</topology>
    </subcellularLocation>
</comment>
<keyword evidence="10" id="KW-1185">Reference proteome</keyword>
<dbReference type="Gene3D" id="1.20.1070.10">
    <property type="entry name" value="Rhodopsin 7-helix transmembrane proteins"/>
    <property type="match status" value="1"/>
</dbReference>
<accession>A0A8D2M9Z0</accession>
<evidence type="ECO:0000256" key="7">
    <source>
        <dbReference type="ARBA" id="ARBA00023224"/>
    </source>
</evidence>
<protein>
    <recommendedName>
        <fullName evidence="11">G-protein coupled receptors family 1 profile domain-containing protein</fullName>
    </recommendedName>
</protein>
<dbReference type="Ensembl" id="ENSZALT00000008209.1">
    <property type="protein sequence ID" value="ENSZALP00000005525.1"/>
    <property type="gene ID" value="ENSZALG00000005148.1"/>
</dbReference>
<feature type="transmembrane region" description="Helical" evidence="8">
    <location>
        <begin position="87"/>
        <end position="109"/>
    </location>
</feature>
<feature type="transmembrane region" description="Helical" evidence="8">
    <location>
        <begin position="183"/>
        <end position="205"/>
    </location>
</feature>
<dbReference type="GO" id="GO:0004930">
    <property type="term" value="F:G protein-coupled receptor activity"/>
    <property type="evidence" value="ECO:0007669"/>
    <property type="project" value="UniProtKB-KW"/>
</dbReference>
<keyword evidence="4" id="KW-0297">G-protein coupled receptor</keyword>
<keyword evidence="3 8" id="KW-1133">Transmembrane helix</keyword>
<reference evidence="9" key="1">
    <citation type="submission" date="2025-08" db="UniProtKB">
        <authorList>
            <consortium name="Ensembl"/>
        </authorList>
    </citation>
    <scope>IDENTIFICATION</scope>
</reference>
<reference evidence="9" key="2">
    <citation type="submission" date="2025-09" db="UniProtKB">
        <authorList>
            <consortium name="Ensembl"/>
        </authorList>
    </citation>
    <scope>IDENTIFICATION</scope>
</reference>
<evidence type="ECO:0000256" key="5">
    <source>
        <dbReference type="ARBA" id="ARBA00023136"/>
    </source>
</evidence>
<dbReference type="SUPFAM" id="SSF81321">
    <property type="entry name" value="Family A G protein-coupled receptor-like"/>
    <property type="match status" value="1"/>
</dbReference>
<evidence type="ECO:0008006" key="11">
    <source>
        <dbReference type="Google" id="ProtNLM"/>
    </source>
</evidence>
<evidence type="ECO:0000256" key="2">
    <source>
        <dbReference type="ARBA" id="ARBA00022692"/>
    </source>
</evidence>
<feature type="transmembrane region" description="Helical" evidence="8">
    <location>
        <begin position="249"/>
        <end position="269"/>
    </location>
</feature>
<name>A0A8D2M9Z0_ZONAL</name>
<keyword evidence="7" id="KW-0807">Transducer</keyword>
<evidence type="ECO:0000313" key="9">
    <source>
        <dbReference type="Ensembl" id="ENSZALP00000005525.1"/>
    </source>
</evidence>
<evidence type="ECO:0000256" key="1">
    <source>
        <dbReference type="ARBA" id="ARBA00004141"/>
    </source>
</evidence>
<evidence type="ECO:0000256" key="6">
    <source>
        <dbReference type="ARBA" id="ARBA00023170"/>
    </source>
</evidence>
<evidence type="ECO:0000313" key="10">
    <source>
        <dbReference type="Proteomes" id="UP000694413"/>
    </source>
</evidence>
<dbReference type="PANTHER" id="PTHR11334">
    <property type="entry name" value="MAS-RELATED G-PROTEIN COUPLED RECEPTOR"/>
    <property type="match status" value="1"/>
</dbReference>
<evidence type="ECO:0000256" key="3">
    <source>
        <dbReference type="ARBA" id="ARBA00022989"/>
    </source>
</evidence>
<sequence length="325" mass="36620">MGWRGIAWDRDQGHIPLPAQRPSMEVSTLSPLFISPTDTPAQCEINVSNMAIDFMMLLVGLCGLAGNGLILWLLHVNAITHFISKQAIIDFLFLIFMFLLFQLSLFTYIIGLYRLTFISIQRCRSILCLVFCGCQLPEHLLWVLMTALFWVLLFVFIAVNPTVTALCQSHEQEQCQVALTSMYALNLFLFAVPMVISSTILFIHLKPGSRQQPHKRLDIVVFLVALFSLPLSLWFLLQQLGYTVVSSQALFLLGCINSSIKPFICFLSCRKHSSIQSLREAIHRVFEEPKENTASGNDPSMLQQHCQQHSSATSVTIISLLLEGQ</sequence>
<evidence type="ECO:0000256" key="8">
    <source>
        <dbReference type="SAM" id="Phobius"/>
    </source>
</evidence>
<keyword evidence="5 8" id="KW-0472">Membrane</keyword>
<dbReference type="PANTHER" id="PTHR11334:SF68">
    <property type="entry name" value="G-PROTEIN COUPLED RECEPTORS FAMILY 1 PROFILE DOMAIN-CONTAINING PROTEIN-RELATED"/>
    <property type="match status" value="1"/>
</dbReference>
<feature type="transmembrane region" description="Helical" evidence="8">
    <location>
        <begin position="217"/>
        <end position="237"/>
    </location>
</feature>
<dbReference type="GO" id="GO:0005886">
    <property type="term" value="C:plasma membrane"/>
    <property type="evidence" value="ECO:0007669"/>
    <property type="project" value="TreeGrafter"/>
</dbReference>
<dbReference type="AlphaFoldDB" id="A0A8D2M9Z0"/>
<dbReference type="Proteomes" id="UP000694413">
    <property type="component" value="Unassembled WGS sequence"/>
</dbReference>
<proteinExistence type="predicted"/>
<evidence type="ECO:0000256" key="4">
    <source>
        <dbReference type="ARBA" id="ARBA00023040"/>
    </source>
</evidence>
<keyword evidence="6" id="KW-0675">Receptor</keyword>
<dbReference type="InterPro" id="IPR026234">
    <property type="entry name" value="MRGPCRFAMILY"/>
</dbReference>
<keyword evidence="2 8" id="KW-0812">Transmembrane</keyword>
<feature type="transmembrane region" description="Helical" evidence="8">
    <location>
        <begin position="54"/>
        <end position="75"/>
    </location>
</feature>